<reference evidence="3" key="1">
    <citation type="submission" date="2023-06" db="EMBL/GenBank/DDBJ databases">
        <title>Conoideocrella luteorostrata (Hypocreales: Clavicipitaceae), a potential biocontrol fungus for elongate hemlock scale in United States Christmas tree production areas.</title>
        <authorList>
            <person name="Barrett H."/>
            <person name="Lovett B."/>
            <person name="Macias A.M."/>
            <person name="Stajich J.E."/>
            <person name="Kasson M.T."/>
        </authorList>
    </citation>
    <scope>NUCLEOTIDE SEQUENCE</scope>
    <source>
        <strain evidence="3">ARSEF 14590</strain>
    </source>
</reference>
<dbReference type="InterPro" id="IPR011059">
    <property type="entry name" value="Metal-dep_hydrolase_composite"/>
</dbReference>
<protein>
    <recommendedName>
        <fullName evidence="2">Amidohydrolase-related domain-containing protein</fullName>
    </recommendedName>
</protein>
<name>A0AAJ0CPB9_9HYPO</name>
<feature type="domain" description="Amidohydrolase-related" evidence="2">
    <location>
        <begin position="93"/>
        <end position="410"/>
    </location>
</feature>
<dbReference type="Gene3D" id="3.20.20.140">
    <property type="entry name" value="Metal-dependent hydrolases"/>
    <property type="match status" value="2"/>
</dbReference>
<feature type="signal peptide" evidence="1">
    <location>
        <begin position="1"/>
        <end position="21"/>
    </location>
</feature>
<dbReference type="GO" id="GO:0016810">
    <property type="term" value="F:hydrolase activity, acting on carbon-nitrogen (but not peptide) bonds"/>
    <property type="evidence" value="ECO:0007669"/>
    <property type="project" value="InterPro"/>
</dbReference>
<dbReference type="PANTHER" id="PTHR43135">
    <property type="entry name" value="ALPHA-D-RIBOSE 1-METHYLPHOSPHONATE 5-TRIPHOSPHATE DIPHOSPHATASE"/>
    <property type="match status" value="1"/>
</dbReference>
<evidence type="ECO:0000259" key="2">
    <source>
        <dbReference type="Pfam" id="PF01979"/>
    </source>
</evidence>
<dbReference type="AlphaFoldDB" id="A0AAJ0CPB9"/>
<evidence type="ECO:0000313" key="4">
    <source>
        <dbReference type="Proteomes" id="UP001251528"/>
    </source>
</evidence>
<evidence type="ECO:0000313" key="3">
    <source>
        <dbReference type="EMBL" id="KAK2599040.1"/>
    </source>
</evidence>
<dbReference type="EMBL" id="JASWJB010000092">
    <property type="protein sequence ID" value="KAK2599040.1"/>
    <property type="molecule type" value="Genomic_DNA"/>
</dbReference>
<dbReference type="InterPro" id="IPR032466">
    <property type="entry name" value="Metal_Hydrolase"/>
</dbReference>
<dbReference type="Pfam" id="PF01979">
    <property type="entry name" value="Amidohydro_1"/>
    <property type="match status" value="1"/>
</dbReference>
<organism evidence="3 4">
    <name type="scientific">Conoideocrella luteorostrata</name>
    <dbReference type="NCBI Taxonomy" id="1105319"/>
    <lineage>
        <taxon>Eukaryota</taxon>
        <taxon>Fungi</taxon>
        <taxon>Dikarya</taxon>
        <taxon>Ascomycota</taxon>
        <taxon>Pezizomycotina</taxon>
        <taxon>Sordariomycetes</taxon>
        <taxon>Hypocreomycetidae</taxon>
        <taxon>Hypocreales</taxon>
        <taxon>Clavicipitaceae</taxon>
        <taxon>Conoideocrella</taxon>
    </lineage>
</organism>
<keyword evidence="4" id="KW-1185">Reference proteome</keyword>
<feature type="chain" id="PRO_5042471313" description="Amidohydrolase-related domain-containing protein" evidence="1">
    <location>
        <begin position="22"/>
        <end position="426"/>
    </location>
</feature>
<proteinExistence type="predicted"/>
<dbReference type="InterPro" id="IPR051781">
    <property type="entry name" value="Metallo-dep_Hydrolase"/>
</dbReference>
<dbReference type="SUPFAM" id="SSF51338">
    <property type="entry name" value="Composite domain of metallo-dependent hydrolases"/>
    <property type="match status" value="1"/>
</dbReference>
<keyword evidence="1" id="KW-0732">Signal</keyword>
<dbReference type="PROSITE" id="PS51257">
    <property type="entry name" value="PROKAR_LIPOPROTEIN"/>
    <property type="match status" value="1"/>
</dbReference>
<dbReference type="SUPFAM" id="SSF51556">
    <property type="entry name" value="Metallo-dependent hydrolases"/>
    <property type="match status" value="1"/>
</dbReference>
<dbReference type="InterPro" id="IPR006680">
    <property type="entry name" value="Amidohydro-rel"/>
</dbReference>
<sequence>MRSAFMAAFVVVLYLSAFAVGCPFHTPQETNVTTNNERRSTPQTCVKTAIKDVRVFDGIKFTPPQTVCIDAGYIIEAQSCADAAVTVNATGKFLIPGLIDSHVHLTDVRSLENYTSYGCTSAMQMNCGNYTQCDIMAHQPGLASFYRAGRSAVGKNSSHEKQDPARPKDTLIYPTTNVTEFTQWQFGNGSDYMKITAEVNGPSTQQQIEMVKTAHCQYHKQTMTHASSVYAYQQAVESVTDGIQHVPDDGILSDAIIRQIKKQGQFVTPTLNVFKYSYGNAALQRFFSVIPGSNRTLGHAEVNARRLYEGGVPLIAGTDAVGTRSIPGGAFVDMPFGLTLHFELQNLVDVVGMSPAEAINAATRDAAKWHRLYDTGSVEVGKRADLLLLHSNPLLNISNTLDIDKVWALGSKVSYVQKSSITAQNP</sequence>
<dbReference type="Proteomes" id="UP001251528">
    <property type="component" value="Unassembled WGS sequence"/>
</dbReference>
<dbReference type="Gene3D" id="2.30.40.10">
    <property type="entry name" value="Urease, subunit C, domain 1"/>
    <property type="match status" value="2"/>
</dbReference>
<gene>
    <name evidence="3" type="ORF">QQS21_005507</name>
</gene>
<accession>A0AAJ0CPB9</accession>
<comment type="caution">
    <text evidence="3">The sequence shown here is derived from an EMBL/GenBank/DDBJ whole genome shotgun (WGS) entry which is preliminary data.</text>
</comment>
<evidence type="ECO:0000256" key="1">
    <source>
        <dbReference type="SAM" id="SignalP"/>
    </source>
</evidence>
<dbReference type="PANTHER" id="PTHR43135:SF3">
    <property type="entry name" value="ALPHA-D-RIBOSE 1-METHYLPHOSPHONATE 5-TRIPHOSPHATE DIPHOSPHATASE"/>
    <property type="match status" value="1"/>
</dbReference>